<dbReference type="EMBL" id="KB096830">
    <property type="protein sequence ID" value="ESO01049.1"/>
    <property type="molecule type" value="Genomic_DNA"/>
</dbReference>
<evidence type="ECO:0000313" key="11">
    <source>
        <dbReference type="Proteomes" id="UP000015101"/>
    </source>
</evidence>
<evidence type="ECO:0000256" key="6">
    <source>
        <dbReference type="ARBA" id="ARBA00022989"/>
    </source>
</evidence>
<dbReference type="InterPro" id="IPR018732">
    <property type="entry name" value="Dpy-19/Dpy-19-like"/>
</dbReference>
<dbReference type="PANTHER" id="PTHR31488">
    <property type="entry name" value="DPY-19-LIKE 1, LIKE (H. SAPIENS)"/>
    <property type="match status" value="1"/>
</dbReference>
<dbReference type="Pfam" id="PF10034">
    <property type="entry name" value="Dpy19"/>
    <property type="match status" value="1"/>
</dbReference>
<dbReference type="Proteomes" id="UP000015101">
    <property type="component" value="Unassembled WGS sequence"/>
</dbReference>
<dbReference type="GO" id="GO:0000030">
    <property type="term" value="F:mannosyltransferase activity"/>
    <property type="evidence" value="ECO:0000318"/>
    <property type="project" value="GO_Central"/>
</dbReference>
<evidence type="ECO:0000256" key="1">
    <source>
        <dbReference type="ARBA" id="ARBA00004141"/>
    </source>
</evidence>
<organism evidence="10 11">
    <name type="scientific">Helobdella robusta</name>
    <name type="common">Californian leech</name>
    <dbReference type="NCBI Taxonomy" id="6412"/>
    <lineage>
        <taxon>Eukaryota</taxon>
        <taxon>Metazoa</taxon>
        <taxon>Spiralia</taxon>
        <taxon>Lophotrochozoa</taxon>
        <taxon>Annelida</taxon>
        <taxon>Clitellata</taxon>
        <taxon>Hirudinea</taxon>
        <taxon>Rhynchobdellida</taxon>
        <taxon>Glossiphoniidae</taxon>
        <taxon>Helobdella</taxon>
    </lineage>
</organism>
<feature type="transmembrane region" description="Helical" evidence="8">
    <location>
        <begin position="146"/>
        <end position="168"/>
    </location>
</feature>
<evidence type="ECO:0000256" key="8">
    <source>
        <dbReference type="SAM" id="Phobius"/>
    </source>
</evidence>
<keyword evidence="3" id="KW-0328">Glycosyltransferase</keyword>
<dbReference type="EMBL" id="AMQM01005138">
    <property type="status" value="NOT_ANNOTATED_CDS"/>
    <property type="molecule type" value="Genomic_DNA"/>
</dbReference>
<feature type="transmembrane region" description="Helical" evidence="8">
    <location>
        <begin position="366"/>
        <end position="383"/>
    </location>
</feature>
<reference evidence="9 11" key="2">
    <citation type="journal article" date="2013" name="Nature">
        <title>Insights into bilaterian evolution from three spiralian genomes.</title>
        <authorList>
            <person name="Simakov O."/>
            <person name="Marletaz F."/>
            <person name="Cho S.J."/>
            <person name="Edsinger-Gonzales E."/>
            <person name="Havlak P."/>
            <person name="Hellsten U."/>
            <person name="Kuo D.H."/>
            <person name="Larsson T."/>
            <person name="Lv J."/>
            <person name="Arendt D."/>
            <person name="Savage R."/>
            <person name="Osoegawa K."/>
            <person name="de Jong P."/>
            <person name="Grimwood J."/>
            <person name="Chapman J.A."/>
            <person name="Shapiro H."/>
            <person name="Aerts A."/>
            <person name="Otillar R.P."/>
            <person name="Terry A.Y."/>
            <person name="Boore J.L."/>
            <person name="Grigoriev I.V."/>
            <person name="Lindberg D.R."/>
            <person name="Seaver E.C."/>
            <person name="Weisblat D.A."/>
            <person name="Putnam N.H."/>
            <person name="Rokhsar D.S."/>
        </authorList>
    </citation>
    <scope>NUCLEOTIDE SEQUENCE</scope>
</reference>
<evidence type="ECO:0000256" key="7">
    <source>
        <dbReference type="ARBA" id="ARBA00023136"/>
    </source>
</evidence>
<keyword evidence="5 8" id="KW-0812">Transmembrane</keyword>
<feature type="transmembrane region" description="Helical" evidence="8">
    <location>
        <begin position="188"/>
        <end position="204"/>
    </location>
</feature>
<keyword evidence="7 8" id="KW-0472">Membrane</keyword>
<feature type="transmembrane region" description="Helical" evidence="8">
    <location>
        <begin position="234"/>
        <end position="252"/>
    </location>
</feature>
<dbReference type="KEGG" id="hro:HELRODRAFT_82169"/>
<dbReference type="OMA" id="XVILASW"/>
<feature type="transmembrane region" description="Helical" evidence="8">
    <location>
        <begin position="298"/>
        <end position="318"/>
    </location>
</feature>
<proteinExistence type="inferred from homology"/>
<dbReference type="HOGENOM" id="CLU_014404_0_1_1"/>
<dbReference type="AlphaFoldDB" id="T1G4N8"/>
<accession>T1G4N8</accession>
<reference evidence="10" key="3">
    <citation type="submission" date="2015-06" db="UniProtKB">
        <authorList>
            <consortium name="EnsemblMetazoa"/>
        </authorList>
    </citation>
    <scope>IDENTIFICATION</scope>
</reference>
<gene>
    <name evidence="10" type="primary">20216036</name>
    <name evidence="9" type="ORF">HELRODRAFT_82169</name>
</gene>
<dbReference type="PANTHER" id="PTHR31488:SF1">
    <property type="entry name" value="C-MANNOSYLTRANSFERASE DPY19L1"/>
    <property type="match status" value="1"/>
</dbReference>
<dbReference type="FunCoup" id="T1G4N8">
    <property type="interactions" value="690"/>
</dbReference>
<sequence length="642" mass="74356">FFHNLFRFYLSHLFENEYFFSHLSELEREISFKSEAGFYYSFYKNLINETSLIDGLKKLTNDSSIEYPDVINALQRFNIYPEVVIASLYRFTRSIYSTLNLPSRICYKVNRGRDLGSVTSCEGIGEPVYFYLECVFTWNGLMVGMIFLLALYISDGSLIGGLISVLMFFYNHAESTRVYLTPTLRECFGFPCWLAHLLLTLIVLKTRHPSMVLKVTFTVTTLTFLLSWQFSQFVLLTQSSIVFLLYLCNIVHMCQIRCIALAHFVRLFVCSLLQFFNSMLLCSFLFSSTIFILVSFRIFLPVYILSCVVMKSTLSVLLNADDDGHIMDLLKSKFLHFQTFHTKLYTCAAEFDFIELRTFVEISKTGLLWLALLIFLKLCFQLFQKIYINIKRSQEEDDEGGVNDDSHVCIGVVHYMSLQLLSFVIMAVLVMRLKLFMVPHMCALISLLASDKVCVFKTPYFKISLMIAIMSFASYQGVSNVQFQLSVQGQFDDVGTERMVQWINHNTEYNAVFAGSMPSMSAVRLSTGRFIVNHPHYENAKLRSRTKSVYNMYSRKPLADVWKAMKTMGAHYALVEPVWCRGRSRQEYFIFLNIWDVEDVVNQDNEPICELLLSEPEPYFKISYTNSQYTVLKIIDDLNVTK</sequence>
<dbReference type="InParanoid" id="T1G4N8"/>
<keyword evidence="11" id="KW-1185">Reference proteome</keyword>
<dbReference type="CTD" id="20216036"/>
<dbReference type="EnsemblMetazoa" id="HelroT82169">
    <property type="protein sequence ID" value="HelroP82169"/>
    <property type="gene ID" value="HelroG82169"/>
</dbReference>
<dbReference type="GO" id="GO:0005789">
    <property type="term" value="C:endoplasmic reticulum membrane"/>
    <property type="evidence" value="ECO:0000318"/>
    <property type="project" value="GO_Central"/>
</dbReference>
<keyword evidence="6 8" id="KW-1133">Transmembrane helix</keyword>
<comment type="similarity">
    <text evidence="2">Belongs to the dpy-19 family.</text>
</comment>
<evidence type="ECO:0000256" key="3">
    <source>
        <dbReference type="ARBA" id="ARBA00022676"/>
    </source>
</evidence>
<comment type="subcellular location">
    <subcellularLocation>
        <location evidence="1">Membrane</location>
        <topology evidence="1">Multi-pass membrane protein</topology>
    </subcellularLocation>
</comment>
<evidence type="ECO:0000256" key="4">
    <source>
        <dbReference type="ARBA" id="ARBA00022679"/>
    </source>
</evidence>
<evidence type="ECO:0000256" key="2">
    <source>
        <dbReference type="ARBA" id="ARBA00008744"/>
    </source>
</evidence>
<protein>
    <submittedName>
        <fullName evidence="9 10">Uncharacterized protein</fullName>
    </submittedName>
</protein>
<dbReference type="RefSeq" id="XP_009020761.1">
    <property type="nucleotide sequence ID" value="XM_009022513.1"/>
</dbReference>
<dbReference type="GeneID" id="20216036"/>
<dbReference type="OrthoDB" id="6019623at2759"/>
<reference evidence="11" key="1">
    <citation type="submission" date="2012-12" db="EMBL/GenBank/DDBJ databases">
        <authorList>
            <person name="Hellsten U."/>
            <person name="Grimwood J."/>
            <person name="Chapman J.A."/>
            <person name="Shapiro H."/>
            <person name="Aerts A."/>
            <person name="Otillar R.P."/>
            <person name="Terry A.Y."/>
            <person name="Boore J.L."/>
            <person name="Simakov O."/>
            <person name="Marletaz F."/>
            <person name="Cho S.-J."/>
            <person name="Edsinger-Gonzales E."/>
            <person name="Havlak P."/>
            <person name="Kuo D.-H."/>
            <person name="Larsson T."/>
            <person name="Lv J."/>
            <person name="Arendt D."/>
            <person name="Savage R."/>
            <person name="Osoegawa K."/>
            <person name="de Jong P."/>
            <person name="Lindberg D.R."/>
            <person name="Seaver E.C."/>
            <person name="Weisblat D.A."/>
            <person name="Putnam N.H."/>
            <person name="Grigoriev I.V."/>
            <person name="Rokhsar D.S."/>
        </authorList>
    </citation>
    <scope>NUCLEOTIDE SEQUENCE</scope>
</reference>
<evidence type="ECO:0000313" key="9">
    <source>
        <dbReference type="EMBL" id="ESO01049.1"/>
    </source>
</evidence>
<dbReference type="eggNOG" id="KOG4587">
    <property type="taxonomic scope" value="Eukaryota"/>
</dbReference>
<evidence type="ECO:0000313" key="10">
    <source>
        <dbReference type="EnsemblMetazoa" id="HelroP82169"/>
    </source>
</evidence>
<name>T1G4N8_HELRO</name>
<keyword evidence="4" id="KW-0808">Transferase</keyword>
<evidence type="ECO:0000256" key="5">
    <source>
        <dbReference type="ARBA" id="ARBA00022692"/>
    </source>
</evidence>
<feature type="transmembrane region" description="Helical" evidence="8">
    <location>
        <begin position="264"/>
        <end position="286"/>
    </location>
</feature>